<protein>
    <submittedName>
        <fullName evidence="10">Glycosyltransferase family 39 protein</fullName>
    </submittedName>
</protein>
<keyword evidence="7 8" id="KW-0472">Membrane</keyword>
<feature type="transmembrane region" description="Helical" evidence="8">
    <location>
        <begin position="260"/>
        <end position="287"/>
    </location>
</feature>
<evidence type="ECO:0000256" key="4">
    <source>
        <dbReference type="ARBA" id="ARBA00022679"/>
    </source>
</evidence>
<feature type="domain" description="Glycosyltransferase RgtA/B/C/D-like" evidence="9">
    <location>
        <begin position="75"/>
        <end position="234"/>
    </location>
</feature>
<keyword evidence="6 8" id="KW-1133">Transmembrane helix</keyword>
<dbReference type="InterPro" id="IPR050297">
    <property type="entry name" value="LipidA_mod_glycosyltrf_83"/>
</dbReference>
<evidence type="ECO:0000256" key="7">
    <source>
        <dbReference type="ARBA" id="ARBA00023136"/>
    </source>
</evidence>
<feature type="transmembrane region" description="Helical" evidence="8">
    <location>
        <begin position="327"/>
        <end position="347"/>
    </location>
</feature>
<evidence type="ECO:0000256" key="3">
    <source>
        <dbReference type="ARBA" id="ARBA00022676"/>
    </source>
</evidence>
<feature type="transmembrane region" description="Helical" evidence="8">
    <location>
        <begin position="144"/>
        <end position="160"/>
    </location>
</feature>
<evidence type="ECO:0000313" key="11">
    <source>
        <dbReference type="Proteomes" id="UP000605990"/>
    </source>
</evidence>
<gene>
    <name evidence="10" type="ORF">H8R27_08180</name>
</gene>
<feature type="transmembrane region" description="Helical" evidence="8">
    <location>
        <begin position="299"/>
        <end position="321"/>
    </location>
</feature>
<dbReference type="PANTHER" id="PTHR33908:SF11">
    <property type="entry name" value="MEMBRANE PROTEIN"/>
    <property type="match status" value="1"/>
</dbReference>
<evidence type="ECO:0000256" key="1">
    <source>
        <dbReference type="ARBA" id="ARBA00004651"/>
    </source>
</evidence>
<keyword evidence="11" id="KW-1185">Reference proteome</keyword>
<keyword evidence="2" id="KW-1003">Cell membrane</keyword>
<keyword evidence="5 8" id="KW-0812">Transmembrane</keyword>
<evidence type="ECO:0000256" key="6">
    <source>
        <dbReference type="ARBA" id="ARBA00022989"/>
    </source>
</evidence>
<accession>A0ABR7IYI7</accession>
<name>A0ABR7IYI7_9FLAO</name>
<dbReference type="PANTHER" id="PTHR33908">
    <property type="entry name" value="MANNOSYLTRANSFERASE YKCB-RELATED"/>
    <property type="match status" value="1"/>
</dbReference>
<dbReference type="EMBL" id="JACRUN010000004">
    <property type="protein sequence ID" value="MBC5834861.1"/>
    <property type="molecule type" value="Genomic_DNA"/>
</dbReference>
<feature type="transmembrane region" description="Helical" evidence="8">
    <location>
        <begin position="92"/>
        <end position="113"/>
    </location>
</feature>
<feature type="transmembrane region" description="Helical" evidence="8">
    <location>
        <begin position="354"/>
        <end position="372"/>
    </location>
</feature>
<feature type="transmembrane region" description="Helical" evidence="8">
    <location>
        <begin position="190"/>
        <end position="206"/>
    </location>
</feature>
<evidence type="ECO:0000259" key="9">
    <source>
        <dbReference type="Pfam" id="PF13231"/>
    </source>
</evidence>
<reference evidence="10 11" key="1">
    <citation type="submission" date="2020-08" db="EMBL/GenBank/DDBJ databases">
        <title>Description of novel Flavobacterium F-408 isolate.</title>
        <authorList>
            <person name="Saticioglu I.B."/>
            <person name="Duman M."/>
            <person name="Altun S."/>
        </authorList>
    </citation>
    <scope>NUCLEOTIDE SEQUENCE [LARGE SCALE GENOMIC DNA]</scope>
    <source>
        <strain evidence="10 11">F-408</strain>
    </source>
</reference>
<feature type="transmembrane region" description="Helical" evidence="8">
    <location>
        <begin position="218"/>
        <end position="240"/>
    </location>
</feature>
<evidence type="ECO:0000313" key="10">
    <source>
        <dbReference type="EMBL" id="MBC5834861.1"/>
    </source>
</evidence>
<keyword evidence="3" id="KW-0328">Glycosyltransferase</keyword>
<dbReference type="InterPro" id="IPR038731">
    <property type="entry name" value="RgtA/B/C-like"/>
</dbReference>
<comment type="caution">
    <text evidence="10">The sequence shown here is derived from an EMBL/GenBank/DDBJ whole genome shotgun (WGS) entry which is preliminary data.</text>
</comment>
<dbReference type="Pfam" id="PF13231">
    <property type="entry name" value="PMT_2"/>
    <property type="match status" value="1"/>
</dbReference>
<organism evidence="10 11">
    <name type="scientific">Flavobacterium bernardetii</name>
    <dbReference type="NCBI Taxonomy" id="2813823"/>
    <lineage>
        <taxon>Bacteria</taxon>
        <taxon>Pseudomonadati</taxon>
        <taxon>Bacteroidota</taxon>
        <taxon>Flavobacteriia</taxon>
        <taxon>Flavobacteriales</taxon>
        <taxon>Flavobacteriaceae</taxon>
        <taxon>Flavobacterium</taxon>
    </lineage>
</organism>
<keyword evidence="4" id="KW-0808">Transferase</keyword>
<evidence type="ECO:0000256" key="2">
    <source>
        <dbReference type="ARBA" id="ARBA00022475"/>
    </source>
</evidence>
<dbReference type="RefSeq" id="WP_166128569.1">
    <property type="nucleotide sequence ID" value="NZ_JAANOQ010000005.1"/>
</dbReference>
<feature type="transmembrane region" description="Helical" evidence="8">
    <location>
        <begin position="20"/>
        <end position="38"/>
    </location>
</feature>
<proteinExistence type="predicted"/>
<comment type="subcellular location">
    <subcellularLocation>
        <location evidence="1">Cell membrane</location>
        <topology evidence="1">Multi-pass membrane protein</topology>
    </subcellularLocation>
</comment>
<dbReference type="Proteomes" id="UP000605990">
    <property type="component" value="Unassembled WGS sequence"/>
</dbReference>
<evidence type="ECO:0000256" key="8">
    <source>
        <dbReference type="SAM" id="Phobius"/>
    </source>
</evidence>
<evidence type="ECO:0000256" key="5">
    <source>
        <dbReference type="ARBA" id="ARBA00022692"/>
    </source>
</evidence>
<sequence>MNFTININIDKKLKSIKINFLLLGILIIAAILRFYHLGFQNPWLDELTTLQLSDPTLPLSKTNELIATRDAFPEVYYYPLKLMCSFFGHNIYVLRFFSAIFGVLSIYTIYLLVKELINKKAGYIAAVLLTVNAFHIYHSQEARAYSLLIFFILFANLRLVKFLKEWSTRNAILLGLGVGLIPNAHPLGSLNVMIITVFLFFYFFIDKTKKEQIQLIKNYLITTVVTSIVIYPALSILFRVSNITAFWIPEPTFETIKQAFFELLGSSEIVLCTYVIGLILFFILIFFNKKTETNINKKYIVLLLSIWVIVNIGFIIAKSYLQVSMILNRYFIGSLSLFVIALAYVLSLIKNKKLTIGVVAIFSIFSIYYNIFKREYYKTVFKSEWSLVTDEIVKNNSQRNKIIGAYAYVMSGLLSSTNSRDLGWEIKPEDYVNKLRDEQMPLESFWFVDGNFRPFSLSPEDVAFLDKHFIIDHQIDKYDCWAKHYKLKSEINIDNNTEKSDNIDLNPKIYLTDFTNGNLDDKGHLLIFESGKITSKKINLIKGKYKLKVHGNSLPIKPIDNVNAHIKVFLNKKKIGETFLSENPNNNVNTFKFDNQNVGVNEITIEFDNDVSKNGLDRNVIIYKIDLKKIGS</sequence>